<geneLocation type="plasmid" evidence="1">
    <name>pSm10-1</name>
</geneLocation>
<protein>
    <submittedName>
        <fullName evidence="1">Uncharacterized protein</fullName>
    </submittedName>
</protein>
<proteinExistence type="predicted"/>
<dbReference type="RefSeq" id="WP_188240106.1">
    <property type="nucleotide sequence ID" value="NZ_JACEZV010000014.1"/>
</dbReference>
<dbReference type="EMBL" id="LC545852">
    <property type="protein sequence ID" value="BCG07107.1"/>
    <property type="molecule type" value="Genomic_DNA"/>
</dbReference>
<evidence type="ECO:0000313" key="1">
    <source>
        <dbReference type="EMBL" id="BCG07107.1"/>
    </source>
</evidence>
<accession>A0A8X6GDV6</accession>
<organism evidence="1">
    <name type="scientific">Serratia marcescens</name>
    <dbReference type="NCBI Taxonomy" id="615"/>
    <lineage>
        <taxon>Bacteria</taxon>
        <taxon>Pseudomonadati</taxon>
        <taxon>Pseudomonadota</taxon>
        <taxon>Gammaproteobacteria</taxon>
        <taxon>Enterobacterales</taxon>
        <taxon>Yersiniaceae</taxon>
        <taxon>Serratia</taxon>
    </lineage>
</organism>
<keyword evidence="1" id="KW-0614">Plasmid</keyword>
<dbReference type="AlphaFoldDB" id="A0A8X6GDV6"/>
<sequence length="127" mass="13573">MLGFIVAVLIMSCAIAFVTKQAKNGAFTRFNKRLSAICNVGLLYSGLIFILVSVVFNAFYGAENTPVETLNSPFSNVVSGMGEMASQLSNVLMYLGVFCSVASFPLKLLINRDGSSGDDDKQDEGAL</sequence>
<name>A0A8X6GDV6_SERMA</name>
<reference evidence="1" key="1">
    <citation type="journal article" date="2021" name="J Glob Antimicrob Resist">
        <title>Genomic characterization and epidemiology of nosocomial Serratia marcescens isolates resistant to ceftazidime and their plasmids mediating rare blaTEM-61.</title>
        <authorList>
            <person name="Hayashi W."/>
            <person name="Yoshida S."/>
            <person name="Izumi K."/>
            <person name="Koide S."/>
            <person name="Soga E."/>
            <person name="Takizawa S."/>
            <person name="Arakawa Y."/>
            <person name="Nagano Y."/>
            <person name="Nagano N."/>
        </authorList>
    </citation>
    <scope>NUCLEOTIDE SEQUENCE</scope>
    <source>
        <strain evidence="1">Sm10</strain>
    </source>
</reference>